<feature type="transmembrane region" description="Helical" evidence="14">
    <location>
        <begin position="539"/>
        <end position="558"/>
    </location>
</feature>
<keyword evidence="9" id="KW-0833">Ubl conjugation pathway</keyword>
<dbReference type="InterPro" id="IPR011016">
    <property type="entry name" value="Znf_RING-CH"/>
</dbReference>
<dbReference type="CDD" id="cd16702">
    <property type="entry name" value="RING_CH-C4HC3_MARCH6"/>
    <property type="match status" value="1"/>
</dbReference>
<evidence type="ECO:0000256" key="12">
    <source>
        <dbReference type="ARBA" id="ARBA00023136"/>
    </source>
</evidence>
<protein>
    <recommendedName>
        <fullName evidence="4">RING-type E3 ubiquitin transferase</fullName>
        <ecNumber evidence="4">2.3.2.27</ecNumber>
    </recommendedName>
</protein>
<evidence type="ECO:0000313" key="17">
    <source>
        <dbReference type="Proteomes" id="UP000276133"/>
    </source>
</evidence>
<feature type="transmembrane region" description="Helical" evidence="14">
    <location>
        <begin position="494"/>
        <end position="519"/>
    </location>
</feature>
<dbReference type="GO" id="GO:0005789">
    <property type="term" value="C:endoplasmic reticulum membrane"/>
    <property type="evidence" value="ECO:0007669"/>
    <property type="project" value="TreeGrafter"/>
</dbReference>
<reference evidence="16 17" key="1">
    <citation type="journal article" date="2018" name="Sci. Rep.">
        <title>Genomic signatures of local adaptation to the degree of environmental predictability in rotifers.</title>
        <authorList>
            <person name="Franch-Gras L."/>
            <person name="Hahn C."/>
            <person name="Garcia-Roger E.M."/>
            <person name="Carmona M.J."/>
            <person name="Serra M."/>
            <person name="Gomez A."/>
        </authorList>
    </citation>
    <scope>NUCLEOTIDE SEQUENCE [LARGE SCALE GENOMIC DNA]</scope>
    <source>
        <strain evidence="16">HYR1</strain>
    </source>
</reference>
<keyword evidence="5" id="KW-0808">Transferase</keyword>
<comment type="pathway">
    <text evidence="3">Protein modification; protein ubiquitination.</text>
</comment>
<feature type="transmembrane region" description="Helical" evidence="14">
    <location>
        <begin position="304"/>
        <end position="326"/>
    </location>
</feature>
<evidence type="ECO:0000259" key="15">
    <source>
        <dbReference type="PROSITE" id="PS51292"/>
    </source>
</evidence>
<feature type="transmembrane region" description="Helical" evidence="14">
    <location>
        <begin position="173"/>
        <end position="193"/>
    </location>
</feature>
<feature type="transmembrane region" description="Helical" evidence="14">
    <location>
        <begin position="739"/>
        <end position="758"/>
    </location>
</feature>
<dbReference type="PANTHER" id="PTHR13145:SF0">
    <property type="entry name" value="E3 UBIQUITIN-PROTEIN LIGASE MARCHF6"/>
    <property type="match status" value="1"/>
</dbReference>
<keyword evidence="11 14" id="KW-1133">Transmembrane helix</keyword>
<evidence type="ECO:0000256" key="11">
    <source>
        <dbReference type="ARBA" id="ARBA00022989"/>
    </source>
</evidence>
<feature type="region of interest" description="Disordered" evidence="13">
    <location>
        <begin position="252"/>
        <end position="273"/>
    </location>
</feature>
<accession>A0A3M7SP15</accession>
<dbReference type="GO" id="GO:0061630">
    <property type="term" value="F:ubiquitin protein ligase activity"/>
    <property type="evidence" value="ECO:0007669"/>
    <property type="project" value="UniProtKB-EC"/>
</dbReference>
<feature type="transmembrane region" description="Helical" evidence="14">
    <location>
        <begin position="867"/>
        <end position="887"/>
    </location>
</feature>
<organism evidence="16 17">
    <name type="scientific">Brachionus plicatilis</name>
    <name type="common">Marine rotifer</name>
    <name type="synonym">Brachionus muelleri</name>
    <dbReference type="NCBI Taxonomy" id="10195"/>
    <lineage>
        <taxon>Eukaryota</taxon>
        <taxon>Metazoa</taxon>
        <taxon>Spiralia</taxon>
        <taxon>Gnathifera</taxon>
        <taxon>Rotifera</taxon>
        <taxon>Eurotatoria</taxon>
        <taxon>Monogononta</taxon>
        <taxon>Pseudotrocha</taxon>
        <taxon>Ploima</taxon>
        <taxon>Brachionidae</taxon>
        <taxon>Brachionus</taxon>
    </lineage>
</organism>
<feature type="compositionally biased region" description="Low complexity" evidence="13">
    <location>
        <begin position="14"/>
        <end position="28"/>
    </location>
</feature>
<feature type="transmembrane region" description="Helical" evidence="14">
    <location>
        <begin position="382"/>
        <end position="408"/>
    </location>
</feature>
<dbReference type="InterPro" id="IPR013083">
    <property type="entry name" value="Znf_RING/FYVE/PHD"/>
</dbReference>
<comment type="subcellular location">
    <subcellularLocation>
        <location evidence="2">Membrane</location>
        <topology evidence="2">Multi-pass membrane protein</topology>
    </subcellularLocation>
</comment>
<dbReference type="Gene3D" id="3.30.40.10">
    <property type="entry name" value="Zinc/RING finger domain, C3HC4 (zinc finger)"/>
    <property type="match status" value="1"/>
</dbReference>
<evidence type="ECO:0000256" key="14">
    <source>
        <dbReference type="SAM" id="Phobius"/>
    </source>
</evidence>
<dbReference type="SMART" id="SM00744">
    <property type="entry name" value="RINGv"/>
    <property type="match status" value="1"/>
</dbReference>
<name>A0A3M7SP15_BRAPC</name>
<dbReference type="Pfam" id="PF12906">
    <property type="entry name" value="RINGv"/>
    <property type="match status" value="1"/>
</dbReference>
<dbReference type="Pfam" id="PF23113">
    <property type="entry name" value="MARCHF6_C"/>
    <property type="match status" value="1"/>
</dbReference>
<dbReference type="EMBL" id="REGN01001038">
    <property type="protein sequence ID" value="RNA37476.1"/>
    <property type="molecule type" value="Genomic_DNA"/>
</dbReference>
<keyword evidence="8" id="KW-0863">Zinc-finger</keyword>
<feature type="domain" description="RING-CH-type" evidence="15">
    <location>
        <begin position="31"/>
        <end position="92"/>
    </location>
</feature>
<sequence>MERDQNDPAVSLDSSNQTTSTNQSETNSDVNQENDVDICRVCRSEATIDKPLFYPCVCTGSIKYIHQECLVLWLKYSKKEYCELCKHKFHFAPIYDPSMPKRLPAKDIATGLLKNIFKAVRFWLHSTLVAISWLVIVPLTACRIYRCLFAGSVSSLLTLPLDMLSTDNIMGDILQGAFVVLCSLGAFISLVWLREQILSGGGPEWLENIHLVPENQNNIQIGQNQVPNEAQNEQVNERPANNDIIVNEEENNQQPFEAPEQPRQPVQNNDDNHWNPMEWDRAAEDLTWDRLLGLDGSLLFLEHVFWVISLNTLFILVFAFCPYHLGHYLIYGLKMHDYVEKSHFEGLLTTLIGYALLAQIFIVLYVLMAVSNFYRARKVIGLSYIVIKVALLVIFEICVFPFICGVWIDICSLKLFNTTINDRLSSFENSPGTSVFIHWLVGMMYVFYFATFVFLLREVLRSGLLWFLRNLNDPDFNPVQEMIQLPVFRHIRRFLTSVTLFGFSVVLLLLIPVKIIGYFQANFSKKILPYNVSSSSETLSTELSIELIWLHAALPALLEQNHIRSWAKNMIKIWALAVAWLLDLKSYLLGDQQNADDVNNANNQANNNLVPAQIGQNPFQFNVGLAHQALLQNTAPYTTQPYTKPNYFKLRILALIVLMSLSLLFFSISLIVIPVTFGRYLLYQLVGSDKINDLYTIITGFYSIWLTIRLSTIFYNWVQIGLYQLFKKFRERICIFSKVFIGLSMIFGFIPILFGLLFQKIVINPISCNLDQTPVHSIWQIWALGVLLTKISTALVLIGPQWSLREAVDRLCQDGLRNINLKFMFLRLIYPITVWLGSSLAIPYVISRSIFPMLTKDAEFLNKVDKRIYLTILLIVSLTIFLTFQMNQFKHIYERIRNDKYLVGQRLLNFERNLANTTQSTSGVQNQS</sequence>
<dbReference type="OrthoDB" id="1108038at2759"/>
<feature type="transmembrane region" description="Helical" evidence="14">
    <location>
        <begin position="778"/>
        <end position="804"/>
    </location>
</feature>
<feature type="transmembrane region" description="Helical" evidence="14">
    <location>
        <begin position="825"/>
        <end position="847"/>
    </location>
</feature>
<evidence type="ECO:0000313" key="16">
    <source>
        <dbReference type="EMBL" id="RNA37476.1"/>
    </source>
</evidence>
<evidence type="ECO:0000256" key="13">
    <source>
        <dbReference type="SAM" id="MobiDB-lite"/>
    </source>
</evidence>
<keyword evidence="12 14" id="KW-0472">Membrane</keyword>
<evidence type="ECO:0000256" key="2">
    <source>
        <dbReference type="ARBA" id="ARBA00004141"/>
    </source>
</evidence>
<evidence type="ECO:0000256" key="7">
    <source>
        <dbReference type="ARBA" id="ARBA00022723"/>
    </source>
</evidence>
<evidence type="ECO:0000256" key="4">
    <source>
        <dbReference type="ARBA" id="ARBA00012483"/>
    </source>
</evidence>
<evidence type="ECO:0000256" key="10">
    <source>
        <dbReference type="ARBA" id="ARBA00022833"/>
    </source>
</evidence>
<evidence type="ECO:0000256" key="1">
    <source>
        <dbReference type="ARBA" id="ARBA00000900"/>
    </source>
</evidence>
<feature type="transmembrane region" description="Helical" evidence="14">
    <location>
        <begin position="697"/>
        <end position="718"/>
    </location>
</feature>
<dbReference type="PANTHER" id="PTHR13145">
    <property type="entry name" value="SSM4 PROTEIN"/>
    <property type="match status" value="1"/>
</dbReference>
<keyword evidence="17" id="KW-1185">Reference proteome</keyword>
<evidence type="ECO:0000256" key="6">
    <source>
        <dbReference type="ARBA" id="ARBA00022692"/>
    </source>
</evidence>
<dbReference type="STRING" id="10195.A0A3M7SP15"/>
<keyword evidence="6 14" id="KW-0812">Transmembrane</keyword>
<dbReference type="FunFam" id="3.30.40.10:FF:000287">
    <property type="entry name" value="RING finger membrane protein"/>
    <property type="match status" value="1"/>
</dbReference>
<gene>
    <name evidence="16" type="ORF">BpHYR1_005111</name>
</gene>
<comment type="catalytic activity">
    <reaction evidence="1">
        <text>S-ubiquitinyl-[E2 ubiquitin-conjugating enzyme]-L-cysteine + [acceptor protein]-L-lysine = [E2 ubiquitin-conjugating enzyme]-L-cysteine + N(6)-ubiquitinyl-[acceptor protein]-L-lysine.</text>
        <dbReference type="EC" id="2.3.2.27"/>
    </reaction>
</comment>
<dbReference type="SUPFAM" id="SSF57850">
    <property type="entry name" value="RING/U-box"/>
    <property type="match status" value="1"/>
</dbReference>
<feature type="transmembrane region" description="Helical" evidence="14">
    <location>
        <begin position="436"/>
        <end position="456"/>
    </location>
</feature>
<evidence type="ECO:0000256" key="9">
    <source>
        <dbReference type="ARBA" id="ARBA00022786"/>
    </source>
</evidence>
<proteinExistence type="predicted"/>
<feature type="region of interest" description="Disordered" evidence="13">
    <location>
        <begin position="1"/>
        <end position="30"/>
    </location>
</feature>
<dbReference type="AlphaFoldDB" id="A0A3M7SP15"/>
<evidence type="ECO:0000256" key="5">
    <source>
        <dbReference type="ARBA" id="ARBA00022679"/>
    </source>
</evidence>
<dbReference type="GO" id="GO:0016874">
    <property type="term" value="F:ligase activity"/>
    <property type="evidence" value="ECO:0007669"/>
    <property type="project" value="UniProtKB-KW"/>
</dbReference>
<keyword evidence="16" id="KW-0436">Ligase</keyword>
<dbReference type="EC" id="2.3.2.27" evidence="4"/>
<dbReference type="GO" id="GO:0036503">
    <property type="term" value="P:ERAD pathway"/>
    <property type="evidence" value="ECO:0007669"/>
    <property type="project" value="TreeGrafter"/>
</dbReference>
<dbReference type="InterPro" id="IPR056521">
    <property type="entry name" value="MARCHF6-like_C"/>
</dbReference>
<feature type="transmembrane region" description="Helical" evidence="14">
    <location>
        <begin position="122"/>
        <end position="146"/>
    </location>
</feature>
<keyword evidence="10" id="KW-0862">Zinc</keyword>
<feature type="transmembrane region" description="Helical" evidence="14">
    <location>
        <begin position="346"/>
        <end position="370"/>
    </location>
</feature>
<keyword evidence="7" id="KW-0479">Metal-binding</keyword>
<dbReference type="Proteomes" id="UP000276133">
    <property type="component" value="Unassembled WGS sequence"/>
</dbReference>
<dbReference type="PROSITE" id="PS51292">
    <property type="entry name" value="ZF_RING_CH"/>
    <property type="match status" value="1"/>
</dbReference>
<feature type="transmembrane region" description="Helical" evidence="14">
    <location>
        <begin position="652"/>
        <end position="677"/>
    </location>
</feature>
<evidence type="ECO:0000256" key="8">
    <source>
        <dbReference type="ARBA" id="ARBA00022771"/>
    </source>
</evidence>
<comment type="caution">
    <text evidence="16">The sequence shown here is derived from an EMBL/GenBank/DDBJ whole genome shotgun (WGS) entry which is preliminary data.</text>
</comment>
<dbReference type="GO" id="GO:0008270">
    <property type="term" value="F:zinc ion binding"/>
    <property type="evidence" value="ECO:0007669"/>
    <property type="project" value="UniProtKB-KW"/>
</dbReference>
<evidence type="ECO:0000256" key="3">
    <source>
        <dbReference type="ARBA" id="ARBA00004906"/>
    </source>
</evidence>